<gene>
    <name evidence="2" type="ORF">SKAU_G00262560</name>
</gene>
<dbReference type="EMBL" id="JAINUF010000010">
    <property type="protein sequence ID" value="KAJ8347667.1"/>
    <property type="molecule type" value="Genomic_DNA"/>
</dbReference>
<feature type="region of interest" description="Disordered" evidence="1">
    <location>
        <begin position="54"/>
        <end position="73"/>
    </location>
</feature>
<evidence type="ECO:0000313" key="3">
    <source>
        <dbReference type="Proteomes" id="UP001152622"/>
    </source>
</evidence>
<proteinExistence type="predicted"/>
<organism evidence="2 3">
    <name type="scientific">Synaphobranchus kaupii</name>
    <name type="common">Kaup's arrowtooth eel</name>
    <dbReference type="NCBI Taxonomy" id="118154"/>
    <lineage>
        <taxon>Eukaryota</taxon>
        <taxon>Metazoa</taxon>
        <taxon>Chordata</taxon>
        <taxon>Craniata</taxon>
        <taxon>Vertebrata</taxon>
        <taxon>Euteleostomi</taxon>
        <taxon>Actinopterygii</taxon>
        <taxon>Neopterygii</taxon>
        <taxon>Teleostei</taxon>
        <taxon>Anguilliformes</taxon>
        <taxon>Synaphobranchidae</taxon>
        <taxon>Synaphobranchus</taxon>
    </lineage>
</organism>
<protein>
    <submittedName>
        <fullName evidence="2">Uncharacterized protein</fullName>
    </submittedName>
</protein>
<evidence type="ECO:0000256" key="1">
    <source>
        <dbReference type="SAM" id="MobiDB-lite"/>
    </source>
</evidence>
<keyword evidence="3" id="KW-1185">Reference proteome</keyword>
<dbReference type="Proteomes" id="UP001152622">
    <property type="component" value="Chromosome 10"/>
</dbReference>
<accession>A0A9Q1EYP2</accession>
<evidence type="ECO:0000313" key="2">
    <source>
        <dbReference type="EMBL" id="KAJ8347667.1"/>
    </source>
</evidence>
<reference evidence="2" key="1">
    <citation type="journal article" date="2023" name="Science">
        <title>Genome structures resolve the early diversification of teleost fishes.</title>
        <authorList>
            <person name="Parey E."/>
            <person name="Louis A."/>
            <person name="Montfort J."/>
            <person name="Bouchez O."/>
            <person name="Roques C."/>
            <person name="Iampietro C."/>
            <person name="Lluch J."/>
            <person name="Castinel A."/>
            <person name="Donnadieu C."/>
            <person name="Desvignes T."/>
            <person name="Floi Bucao C."/>
            <person name="Jouanno E."/>
            <person name="Wen M."/>
            <person name="Mejri S."/>
            <person name="Dirks R."/>
            <person name="Jansen H."/>
            <person name="Henkel C."/>
            <person name="Chen W.J."/>
            <person name="Zahm M."/>
            <person name="Cabau C."/>
            <person name="Klopp C."/>
            <person name="Thompson A.W."/>
            <person name="Robinson-Rechavi M."/>
            <person name="Braasch I."/>
            <person name="Lecointre G."/>
            <person name="Bobe J."/>
            <person name="Postlethwait J.H."/>
            <person name="Berthelot C."/>
            <person name="Roest Crollius H."/>
            <person name="Guiguen Y."/>
        </authorList>
    </citation>
    <scope>NUCLEOTIDE SEQUENCE</scope>
    <source>
        <strain evidence="2">WJC10195</strain>
    </source>
</reference>
<feature type="compositionally biased region" description="Low complexity" evidence="1">
    <location>
        <begin position="54"/>
        <end position="63"/>
    </location>
</feature>
<dbReference type="AlphaFoldDB" id="A0A9Q1EYP2"/>
<name>A0A9Q1EYP2_SYNKA</name>
<sequence length="73" mass="7344">MADQAIPEPPFAHGLQQCELSRCVGVACKSISTMAPPLSPPACHGPPCLSTEAGGPAGHAAEALQELRSSPAP</sequence>
<comment type="caution">
    <text evidence="2">The sequence shown here is derived from an EMBL/GenBank/DDBJ whole genome shotgun (WGS) entry which is preliminary data.</text>
</comment>